<sequence length="359" mass="39957">MAQLLSRGTIHACIRFFDPNLAPSLDIYFALLVSSSTPPLIPPFVSFRNPPQKNTRNSTQNLSPAASFHVSVIGGGVKFSREISNVALIKTQFEISSIDRGVGKSQNGGGADEAIDVVVVWSAKETRGPRGWKSHLRQRTPPSLTTRELTNMDLDIVQGFYTKHYKKHERLSDCGLGLHRDAQYLMIRVTDSRVLKLLSRFLLLALFIVSFPSIVRGFFTSSPGTAKAEGGADLIAPELLPLVLHDLKNEGLLKDEKKYVFLSNANEEKASVLHIVRDNMEIDLIPVTDLERLNSIQSETFDFAWDLTSLLPRISSTELSRLKVFLLLNSETVHRWHFRSRSTMKSSISGGSSGLTRPL</sequence>
<keyword evidence="1" id="KW-0812">Transmembrane</keyword>
<comment type="caution">
    <text evidence="2">The sequence shown here is derived from an EMBL/GenBank/DDBJ whole genome shotgun (WGS) entry which is preliminary data.</text>
</comment>
<reference evidence="2 3" key="1">
    <citation type="journal article" date="2019" name="Plant Biotechnol. J.">
        <title>The red bayberry genome and genetic basis of sex determination.</title>
        <authorList>
            <person name="Jia H.M."/>
            <person name="Jia H.J."/>
            <person name="Cai Q.L."/>
            <person name="Wang Y."/>
            <person name="Zhao H.B."/>
            <person name="Yang W.F."/>
            <person name="Wang G.Y."/>
            <person name="Li Y.H."/>
            <person name="Zhan D.L."/>
            <person name="Shen Y.T."/>
            <person name="Niu Q.F."/>
            <person name="Chang L."/>
            <person name="Qiu J."/>
            <person name="Zhao L."/>
            <person name="Xie H.B."/>
            <person name="Fu W.Y."/>
            <person name="Jin J."/>
            <person name="Li X.W."/>
            <person name="Jiao Y."/>
            <person name="Zhou C.C."/>
            <person name="Tu T."/>
            <person name="Chai C.Y."/>
            <person name="Gao J.L."/>
            <person name="Fan L.J."/>
            <person name="van de Weg E."/>
            <person name="Wang J.Y."/>
            <person name="Gao Z.S."/>
        </authorList>
    </citation>
    <scope>NUCLEOTIDE SEQUENCE [LARGE SCALE GENOMIC DNA]</scope>
    <source>
        <tissue evidence="2">Leaves</tissue>
    </source>
</reference>
<proteinExistence type="predicted"/>
<keyword evidence="3" id="KW-1185">Reference proteome</keyword>
<feature type="transmembrane region" description="Helical" evidence="1">
    <location>
        <begin position="201"/>
        <end position="219"/>
    </location>
</feature>
<evidence type="ECO:0000256" key="1">
    <source>
        <dbReference type="SAM" id="Phobius"/>
    </source>
</evidence>
<accession>A0A6A1UXU6</accession>
<dbReference type="PANTHER" id="PTHR33597">
    <property type="entry name" value="OS02G0760400 PROTEIN"/>
    <property type="match status" value="1"/>
</dbReference>
<evidence type="ECO:0000313" key="2">
    <source>
        <dbReference type="EMBL" id="KAB1203900.1"/>
    </source>
</evidence>
<dbReference type="AlphaFoldDB" id="A0A6A1UXU6"/>
<keyword evidence="1" id="KW-0472">Membrane</keyword>
<dbReference type="PANTHER" id="PTHR33597:SF11">
    <property type="entry name" value="OS07G0620600 PROTEIN"/>
    <property type="match status" value="1"/>
</dbReference>
<protein>
    <submittedName>
        <fullName evidence="2">Uncharacterized protein</fullName>
    </submittedName>
</protein>
<dbReference type="Proteomes" id="UP000516437">
    <property type="component" value="Chromosome 8"/>
</dbReference>
<keyword evidence="1" id="KW-1133">Transmembrane helix</keyword>
<evidence type="ECO:0000313" key="3">
    <source>
        <dbReference type="Proteomes" id="UP000516437"/>
    </source>
</evidence>
<gene>
    <name evidence="2" type="ORF">CJ030_MR8G020759</name>
</gene>
<name>A0A6A1UXU6_9ROSI</name>
<dbReference type="EMBL" id="RXIC02000026">
    <property type="protein sequence ID" value="KAB1203900.1"/>
    <property type="molecule type" value="Genomic_DNA"/>
</dbReference>
<organism evidence="2 3">
    <name type="scientific">Morella rubra</name>
    <name type="common">Chinese bayberry</name>
    <dbReference type="NCBI Taxonomy" id="262757"/>
    <lineage>
        <taxon>Eukaryota</taxon>
        <taxon>Viridiplantae</taxon>
        <taxon>Streptophyta</taxon>
        <taxon>Embryophyta</taxon>
        <taxon>Tracheophyta</taxon>
        <taxon>Spermatophyta</taxon>
        <taxon>Magnoliopsida</taxon>
        <taxon>eudicotyledons</taxon>
        <taxon>Gunneridae</taxon>
        <taxon>Pentapetalae</taxon>
        <taxon>rosids</taxon>
        <taxon>fabids</taxon>
        <taxon>Fagales</taxon>
        <taxon>Myricaceae</taxon>
        <taxon>Morella</taxon>
    </lineage>
</organism>